<feature type="region of interest" description="Disordered" evidence="1">
    <location>
        <begin position="35"/>
        <end position="61"/>
    </location>
</feature>
<evidence type="ECO:0000313" key="3">
    <source>
        <dbReference type="EMBL" id="MRG91259.1"/>
    </source>
</evidence>
<keyword evidence="4" id="KW-1185">Reference proteome</keyword>
<dbReference type="AlphaFoldDB" id="A0A6N7PGY6"/>
<proteinExistence type="predicted"/>
<dbReference type="RefSeq" id="WP_153818074.1">
    <property type="nucleotide sequence ID" value="NZ_WJIE01000001.1"/>
</dbReference>
<keyword evidence="2" id="KW-0732">Signal</keyword>
<feature type="chain" id="PRO_5026717780" description="Tryptophan synthase alpha chain" evidence="2">
    <location>
        <begin position="33"/>
        <end position="400"/>
    </location>
</feature>
<evidence type="ECO:0000256" key="1">
    <source>
        <dbReference type="SAM" id="MobiDB-lite"/>
    </source>
</evidence>
<comment type="caution">
    <text evidence="3">The sequence shown here is derived from an EMBL/GenBank/DDBJ whole genome shotgun (WGS) entry which is preliminary data.</text>
</comment>
<name>A0A6N7PGY6_9BACT</name>
<dbReference type="Proteomes" id="UP000440224">
    <property type="component" value="Unassembled WGS sequence"/>
</dbReference>
<organism evidence="3 4">
    <name type="scientific">Polyangium spumosum</name>
    <dbReference type="NCBI Taxonomy" id="889282"/>
    <lineage>
        <taxon>Bacteria</taxon>
        <taxon>Pseudomonadati</taxon>
        <taxon>Myxococcota</taxon>
        <taxon>Polyangia</taxon>
        <taxon>Polyangiales</taxon>
        <taxon>Polyangiaceae</taxon>
        <taxon>Polyangium</taxon>
    </lineage>
</organism>
<evidence type="ECO:0000256" key="2">
    <source>
        <dbReference type="SAM" id="SignalP"/>
    </source>
</evidence>
<sequence length="400" mass="39813">MPDTSLCRSKARSYGLASILALGFAMVASVPACLDSQGSGPSGRPDGGAACTPGDETDGSSGDCVKMACVDGVLQTVADDDDMPDDGKDCTVDSCEGTTPTHVNKPAGESCGMGSSCDGVGNCTCASDADCGENTECRTFTCDKVCKSTNAPAGTKLTAGQTDGDCKVLQCNSSGGIEEVLDAKDPQSDGNDCTVDTCVNGAPVYTPDPAVKVCVTQDNPTGTGKCDAEGKCLGCTQTSECGSGPPWYTCDETVNVCFRCDDGVKNGTETDVDCGGECIDRCGLGKACKVTADCAEACDNGVCVSCFDGVKNGGEGDVDCGGICADKCGTNQSCNVPADCTSGVCTGNKCIAPSCSDGVANGTETDVDCGGGGGCPKCGPGKKCNGGGDCLNSCVEGTCN</sequence>
<protein>
    <recommendedName>
        <fullName evidence="5">Tryptophan synthase alpha chain</fullName>
    </recommendedName>
</protein>
<evidence type="ECO:0000313" key="4">
    <source>
        <dbReference type="Proteomes" id="UP000440224"/>
    </source>
</evidence>
<accession>A0A6N7PGY6</accession>
<dbReference type="OrthoDB" id="5485835at2"/>
<reference evidence="3 4" key="1">
    <citation type="submission" date="2019-10" db="EMBL/GenBank/DDBJ databases">
        <title>A soil myxobacterium in the family Polyangiaceae.</title>
        <authorList>
            <person name="Li Y."/>
            <person name="Wang J."/>
        </authorList>
    </citation>
    <scope>NUCLEOTIDE SEQUENCE [LARGE SCALE GENOMIC DNA]</scope>
    <source>
        <strain evidence="3 4">DSM 14734</strain>
    </source>
</reference>
<feature type="signal peptide" evidence="2">
    <location>
        <begin position="1"/>
        <end position="32"/>
    </location>
</feature>
<dbReference type="EMBL" id="WJIE01000001">
    <property type="protein sequence ID" value="MRG91259.1"/>
    <property type="molecule type" value="Genomic_DNA"/>
</dbReference>
<evidence type="ECO:0008006" key="5">
    <source>
        <dbReference type="Google" id="ProtNLM"/>
    </source>
</evidence>
<gene>
    <name evidence="3" type="ORF">GF068_04880</name>
</gene>